<feature type="non-terminal residue" evidence="1">
    <location>
        <position position="1"/>
    </location>
</feature>
<proteinExistence type="predicted"/>
<protein>
    <submittedName>
        <fullName evidence="1">Uncharacterized protein</fullName>
    </submittedName>
</protein>
<dbReference type="AlphaFoldDB" id="A0A3M7SR47"/>
<gene>
    <name evidence="1" type="ORF">BpHYR1_048285</name>
</gene>
<sequence>IGGYFSVSVLGLVLFQKITNGKGLKNNKSEKPDQVFQCILISSFMTPYDIAVLKNAKDVAKYLK</sequence>
<evidence type="ECO:0000313" key="2">
    <source>
        <dbReference type="Proteomes" id="UP000276133"/>
    </source>
</evidence>
<comment type="caution">
    <text evidence="1">The sequence shown here is derived from an EMBL/GenBank/DDBJ whole genome shotgun (WGS) entry which is preliminary data.</text>
</comment>
<dbReference type="Proteomes" id="UP000276133">
    <property type="component" value="Unassembled WGS sequence"/>
</dbReference>
<dbReference type="EMBL" id="REGN01000907">
    <property type="protein sequence ID" value="RNA38206.1"/>
    <property type="molecule type" value="Genomic_DNA"/>
</dbReference>
<reference evidence="1 2" key="1">
    <citation type="journal article" date="2018" name="Sci. Rep.">
        <title>Genomic signatures of local adaptation to the degree of environmental predictability in rotifers.</title>
        <authorList>
            <person name="Franch-Gras L."/>
            <person name="Hahn C."/>
            <person name="Garcia-Roger E.M."/>
            <person name="Carmona M.J."/>
            <person name="Serra M."/>
            <person name="Gomez A."/>
        </authorList>
    </citation>
    <scope>NUCLEOTIDE SEQUENCE [LARGE SCALE GENOMIC DNA]</scope>
    <source>
        <strain evidence="1">HYR1</strain>
    </source>
</reference>
<accession>A0A3M7SR47</accession>
<keyword evidence="2" id="KW-1185">Reference proteome</keyword>
<name>A0A3M7SR47_BRAPC</name>
<evidence type="ECO:0000313" key="1">
    <source>
        <dbReference type="EMBL" id="RNA38206.1"/>
    </source>
</evidence>
<organism evidence="1 2">
    <name type="scientific">Brachionus plicatilis</name>
    <name type="common">Marine rotifer</name>
    <name type="synonym">Brachionus muelleri</name>
    <dbReference type="NCBI Taxonomy" id="10195"/>
    <lineage>
        <taxon>Eukaryota</taxon>
        <taxon>Metazoa</taxon>
        <taxon>Spiralia</taxon>
        <taxon>Gnathifera</taxon>
        <taxon>Rotifera</taxon>
        <taxon>Eurotatoria</taxon>
        <taxon>Monogononta</taxon>
        <taxon>Pseudotrocha</taxon>
        <taxon>Ploima</taxon>
        <taxon>Brachionidae</taxon>
        <taxon>Brachionus</taxon>
    </lineage>
</organism>